<comment type="caution">
    <text evidence="2">The sequence shown here is derived from an EMBL/GenBank/DDBJ whole genome shotgun (WGS) entry which is preliminary data.</text>
</comment>
<organism evidence="2 3">
    <name type="scientific">Halosaccharopolyspora lacisalsi</name>
    <dbReference type="NCBI Taxonomy" id="1000566"/>
    <lineage>
        <taxon>Bacteria</taxon>
        <taxon>Bacillati</taxon>
        <taxon>Actinomycetota</taxon>
        <taxon>Actinomycetes</taxon>
        <taxon>Pseudonocardiales</taxon>
        <taxon>Pseudonocardiaceae</taxon>
        <taxon>Halosaccharopolyspora</taxon>
    </lineage>
</organism>
<reference evidence="2 3" key="1">
    <citation type="submission" date="2020-07" db="EMBL/GenBank/DDBJ databases">
        <title>Sequencing the genomes of 1000 actinobacteria strains.</title>
        <authorList>
            <person name="Klenk H.-P."/>
        </authorList>
    </citation>
    <scope>NUCLEOTIDE SEQUENCE [LARGE SCALE GENOMIC DNA]</scope>
    <source>
        <strain evidence="2 3">DSM 45975</strain>
    </source>
</reference>
<name>A0A839E186_9PSEU</name>
<keyword evidence="3" id="KW-1185">Reference proteome</keyword>
<evidence type="ECO:0000313" key="2">
    <source>
        <dbReference type="EMBL" id="MBA8827043.1"/>
    </source>
</evidence>
<dbReference type="AlphaFoldDB" id="A0A839E186"/>
<evidence type="ECO:0000313" key="3">
    <source>
        <dbReference type="Proteomes" id="UP000569329"/>
    </source>
</evidence>
<dbReference type="Proteomes" id="UP000569329">
    <property type="component" value="Unassembled WGS sequence"/>
</dbReference>
<dbReference type="EMBL" id="JACGWZ010000007">
    <property type="protein sequence ID" value="MBA8827043.1"/>
    <property type="molecule type" value="Genomic_DNA"/>
</dbReference>
<gene>
    <name evidence="2" type="ORF">FHX42_004427</name>
</gene>
<accession>A0A839E186</accession>
<evidence type="ECO:0000256" key="1">
    <source>
        <dbReference type="SAM" id="MobiDB-lite"/>
    </source>
</evidence>
<dbReference type="RefSeq" id="WP_182546240.1">
    <property type="nucleotide sequence ID" value="NZ_JACGWZ010000007.1"/>
</dbReference>
<feature type="region of interest" description="Disordered" evidence="1">
    <location>
        <begin position="147"/>
        <end position="196"/>
    </location>
</feature>
<sequence length="196" mass="20457">MSVEVPEWVQWLMPIVVGESRPEGDEEALRRTSEAYRAAADGIEAVRADGDRAAEMAKSAMGTRENWGGSKPTDAVRSGLVSGAERQTVGTAPNPERCTVEIHGRPDGVHFGGEPFSAAELVHILCSAPGYSAGEPVRLLLRATRMPAATGRGSTPTPRGRPSPAGTSRASGSAPAPTETGPSTTAPPSGQRYPAW</sequence>
<proteinExistence type="predicted"/>
<protein>
    <submittedName>
        <fullName evidence="2">Uncharacterized protein</fullName>
    </submittedName>
</protein>